<sequence>MERSAGTVSAIKALGYPRGSSCLTRCKCDELPCPLLTWLAAELTTLCPELQDPNRTGDVLLVGELRDLLSNMFFPPTVLTSEVMEPSVLNEVTEFLVSELQAARIIKHKELNPEEETTGEESAKEQRVDDRRHELTEEYEDDDRRQAEIQAEWTLLLHALDMDTSSKFTDVLSEVETRLARLPCGDMTNPLLNKSLSTEQWMEVKKINKILSEDYHCRRQMMIKRFQVTLESFTWGEKQKERSEALASVPPLSSLTGSTRVSPSLLIAAREDQSFIEPVKAGTSTAVYKTLMGSVPDRGGRPGEIEPPMPEWQGRSAKGNRSGRGGRHSQRRHFSNKKNRGKQE</sequence>
<name>A0ACB7EJ24_NIBAL</name>
<protein>
    <submittedName>
        <fullName evidence="1">Protein FAM98C</fullName>
    </submittedName>
</protein>
<evidence type="ECO:0000313" key="1">
    <source>
        <dbReference type="EMBL" id="KAG8002036.1"/>
    </source>
</evidence>
<comment type="caution">
    <text evidence="1">The sequence shown here is derived from an EMBL/GenBank/DDBJ whole genome shotgun (WGS) entry which is preliminary data.</text>
</comment>
<keyword evidence="2" id="KW-1185">Reference proteome</keyword>
<dbReference type="EMBL" id="CM024794">
    <property type="protein sequence ID" value="KAG8002036.1"/>
    <property type="molecule type" value="Genomic_DNA"/>
</dbReference>
<accession>A0ACB7EJ24</accession>
<organism evidence="1 2">
    <name type="scientific">Nibea albiflora</name>
    <name type="common">Yellow drum</name>
    <name type="synonym">Corvina albiflora</name>
    <dbReference type="NCBI Taxonomy" id="240163"/>
    <lineage>
        <taxon>Eukaryota</taxon>
        <taxon>Metazoa</taxon>
        <taxon>Chordata</taxon>
        <taxon>Craniata</taxon>
        <taxon>Vertebrata</taxon>
        <taxon>Euteleostomi</taxon>
        <taxon>Actinopterygii</taxon>
        <taxon>Neopterygii</taxon>
        <taxon>Teleostei</taxon>
        <taxon>Neoteleostei</taxon>
        <taxon>Acanthomorphata</taxon>
        <taxon>Eupercaria</taxon>
        <taxon>Sciaenidae</taxon>
        <taxon>Nibea</taxon>
    </lineage>
</organism>
<evidence type="ECO:0000313" key="2">
    <source>
        <dbReference type="Proteomes" id="UP000805704"/>
    </source>
</evidence>
<gene>
    <name evidence="1" type="primary">FAM98C</name>
    <name evidence="1" type="ORF">GBF38_012365</name>
</gene>
<proteinExistence type="predicted"/>
<reference evidence="1" key="1">
    <citation type="submission" date="2020-04" db="EMBL/GenBank/DDBJ databases">
        <title>A chromosome-scale assembly and high-density genetic map of the yellow drum (Nibea albiflora) genome.</title>
        <authorList>
            <person name="Xu D."/>
            <person name="Zhang W."/>
            <person name="Chen R."/>
            <person name="Tan P."/>
            <person name="Wang L."/>
            <person name="Song H."/>
            <person name="Tian L."/>
            <person name="Zhu Q."/>
            <person name="Wang B."/>
        </authorList>
    </citation>
    <scope>NUCLEOTIDE SEQUENCE</scope>
    <source>
        <strain evidence="1">ZJHYS-2018</strain>
    </source>
</reference>
<dbReference type="Proteomes" id="UP000805704">
    <property type="component" value="Chromosome 6"/>
</dbReference>